<comment type="cofactor">
    <cofactor evidence="1">
        <name>Zn(2+)</name>
        <dbReference type="ChEBI" id="CHEBI:29105"/>
    </cofactor>
</comment>
<feature type="domain" description="Peptidase M28" evidence="18">
    <location>
        <begin position="159"/>
        <end position="256"/>
    </location>
</feature>
<feature type="transmembrane region" description="Helical" evidence="17">
    <location>
        <begin position="524"/>
        <end position="544"/>
    </location>
</feature>
<organism evidence="19 20">
    <name type="scientific">Sphagnum troendelagicum</name>
    <dbReference type="NCBI Taxonomy" id="128251"/>
    <lineage>
        <taxon>Eukaryota</taxon>
        <taxon>Viridiplantae</taxon>
        <taxon>Streptophyta</taxon>
        <taxon>Embryophyta</taxon>
        <taxon>Bryophyta</taxon>
        <taxon>Sphagnophytina</taxon>
        <taxon>Sphagnopsida</taxon>
        <taxon>Sphagnales</taxon>
        <taxon>Sphagnaceae</taxon>
        <taxon>Sphagnum</taxon>
    </lineage>
</organism>
<dbReference type="PANTHER" id="PTHR12147:SF58">
    <property type="entry name" value="VACUOLAR MEMBRANE PROTEASE"/>
    <property type="match status" value="1"/>
</dbReference>
<dbReference type="SUPFAM" id="SSF53187">
    <property type="entry name" value="Zn-dependent exopeptidases"/>
    <property type="match status" value="1"/>
</dbReference>
<dbReference type="PANTHER" id="PTHR12147">
    <property type="entry name" value="METALLOPEPTIDASE M28 FAMILY MEMBER"/>
    <property type="match status" value="1"/>
</dbReference>
<comment type="function">
    <text evidence="2">May be involved in vacuolar sorting and osmoregulation.</text>
</comment>
<evidence type="ECO:0000256" key="4">
    <source>
        <dbReference type="ARBA" id="ARBA00010918"/>
    </source>
</evidence>
<keyword evidence="9" id="KW-0479">Metal-binding</keyword>
<dbReference type="EMBL" id="OZ019895">
    <property type="protein sequence ID" value="CAK9220345.1"/>
    <property type="molecule type" value="Genomic_DNA"/>
</dbReference>
<evidence type="ECO:0000256" key="15">
    <source>
        <dbReference type="ARBA" id="ARBA00023180"/>
    </source>
</evidence>
<keyword evidence="20" id="KW-1185">Reference proteome</keyword>
<evidence type="ECO:0000256" key="9">
    <source>
        <dbReference type="ARBA" id="ARBA00022723"/>
    </source>
</evidence>
<evidence type="ECO:0000259" key="18">
    <source>
        <dbReference type="Pfam" id="PF04389"/>
    </source>
</evidence>
<evidence type="ECO:0000256" key="3">
    <source>
        <dbReference type="ARBA" id="ARBA00004128"/>
    </source>
</evidence>
<evidence type="ECO:0000256" key="17">
    <source>
        <dbReference type="SAM" id="Phobius"/>
    </source>
</evidence>
<evidence type="ECO:0000256" key="10">
    <source>
        <dbReference type="ARBA" id="ARBA00022801"/>
    </source>
</evidence>
<dbReference type="CDD" id="cd03875">
    <property type="entry name" value="M28_Fxna_like"/>
    <property type="match status" value="1"/>
</dbReference>
<evidence type="ECO:0000313" key="19">
    <source>
        <dbReference type="EMBL" id="CAK9220345.1"/>
    </source>
</evidence>
<keyword evidence="8 17" id="KW-0812">Transmembrane</keyword>
<keyword evidence="6" id="KW-0926">Vacuole</keyword>
<protein>
    <recommendedName>
        <fullName evidence="5">Vacuolar membrane protease</fullName>
    </recommendedName>
    <alternativeName>
        <fullName evidence="16">FXNA-related family protease 1</fullName>
    </alternativeName>
</protein>
<evidence type="ECO:0000256" key="6">
    <source>
        <dbReference type="ARBA" id="ARBA00022554"/>
    </source>
</evidence>
<dbReference type="Pfam" id="PF04389">
    <property type="entry name" value="Peptidase_M28"/>
    <property type="match status" value="1"/>
</dbReference>
<feature type="transmembrane region" description="Helical" evidence="17">
    <location>
        <begin position="52"/>
        <end position="78"/>
    </location>
</feature>
<evidence type="ECO:0000256" key="12">
    <source>
        <dbReference type="ARBA" id="ARBA00022989"/>
    </source>
</evidence>
<dbReference type="InterPro" id="IPR007484">
    <property type="entry name" value="Peptidase_M28"/>
</dbReference>
<gene>
    <name evidence="19" type="ORF">CSSPTR1EN2_LOCUS15410</name>
</gene>
<keyword evidence="7" id="KW-0645">Protease</keyword>
<reference evidence="19" key="1">
    <citation type="submission" date="2024-02" db="EMBL/GenBank/DDBJ databases">
        <authorList>
            <consortium name="ELIXIR-Norway"/>
            <consortium name="Elixir Norway"/>
        </authorList>
    </citation>
    <scope>NUCLEOTIDE SEQUENCE</scope>
</reference>
<dbReference type="Gene3D" id="3.40.630.10">
    <property type="entry name" value="Zn peptidases"/>
    <property type="match status" value="1"/>
</dbReference>
<dbReference type="InterPro" id="IPR045175">
    <property type="entry name" value="M28_fam"/>
</dbReference>
<evidence type="ECO:0000256" key="16">
    <source>
        <dbReference type="ARBA" id="ARBA00031512"/>
    </source>
</evidence>
<feature type="transmembrane region" description="Helical" evidence="17">
    <location>
        <begin position="362"/>
        <end position="381"/>
    </location>
</feature>
<evidence type="ECO:0000313" key="20">
    <source>
        <dbReference type="Proteomes" id="UP001497512"/>
    </source>
</evidence>
<keyword evidence="10" id="KW-0378">Hydrolase</keyword>
<evidence type="ECO:0000256" key="13">
    <source>
        <dbReference type="ARBA" id="ARBA00023049"/>
    </source>
</evidence>
<proteinExistence type="inferred from homology"/>
<keyword evidence="12 17" id="KW-1133">Transmembrane helix</keyword>
<dbReference type="Proteomes" id="UP001497512">
    <property type="component" value="Chromosome 3"/>
</dbReference>
<evidence type="ECO:0000256" key="7">
    <source>
        <dbReference type="ARBA" id="ARBA00022670"/>
    </source>
</evidence>
<evidence type="ECO:0000256" key="5">
    <source>
        <dbReference type="ARBA" id="ARBA00017435"/>
    </source>
</evidence>
<evidence type="ECO:0000256" key="1">
    <source>
        <dbReference type="ARBA" id="ARBA00001947"/>
    </source>
</evidence>
<feature type="transmembrane region" description="Helical" evidence="17">
    <location>
        <begin position="626"/>
        <end position="648"/>
    </location>
</feature>
<sequence>MPSRIASSVAKHGVAASLWARREYSVLPSWVAGAGIKGATTTTTTSPRRRKFGLLISGPALVWLATLVGVLSVAWLIYNHTANVLPTPVSEDAAGKDGFSEERALRHVKFLTDLGPRPVSSSALHQGVQLEGPVFSGKTLVYGGQEHVVVRVRPQSDDGNAQDNSVLVSAHIDSVITGPGAGDDASSIAVMIEVLRALSSVHFSFKNSVIFLFNTAEEEGATGSHSFITQHPWCNTIRAAVNLEALGIGGKHYLFQDVFHSGIISSGTDFQIYREVQGLPGLDFAYMDNAAVYHTPNDKFELLKPGSLQHSGDNLLPFLFEVATLPDLAVHNSTLPPGPYSVVYFDVLGLYMVSYSKDSAKYIHGVIIVVGLVLFQASVCLSGVTGLIALGLAVFAILLTWIFAFGITLLVAWLVVPYLSSFAIPFIVNQWMVIGLYGAPALFGALLGQHFGHGLLVSYLAGVHTKLMQTEEKGTPDQGTKEIIATRAQSLAEGEAERWLFKAGILQWLVVLGLGTWVNAGSAYLALAMVLGPAIAYGLIEIQLSPKQSSGELHWLTFWLGMLIPFVLTSFPVIRITYLLISKLIDIDTNPGSLPEWFGSVVVGAVVAAIVCLMFVYLLPYAHRSGGFLLILGPIAMLAIVVLGLLALNVFPAFTPDLGREINVVHVINTSNHSVSSSYVSLHL</sequence>
<evidence type="ECO:0000256" key="11">
    <source>
        <dbReference type="ARBA" id="ARBA00022833"/>
    </source>
</evidence>
<keyword evidence="13" id="KW-0482">Metalloprotease</keyword>
<feature type="transmembrane region" description="Helical" evidence="17">
    <location>
        <begin position="422"/>
        <end position="447"/>
    </location>
</feature>
<dbReference type="InterPro" id="IPR048024">
    <property type="entry name" value="Fxna-like_M28_dom"/>
</dbReference>
<evidence type="ECO:0000256" key="14">
    <source>
        <dbReference type="ARBA" id="ARBA00023136"/>
    </source>
</evidence>
<feature type="transmembrane region" description="Helical" evidence="17">
    <location>
        <begin position="597"/>
        <end position="619"/>
    </location>
</feature>
<feature type="transmembrane region" description="Helical" evidence="17">
    <location>
        <begin position="556"/>
        <end position="577"/>
    </location>
</feature>
<keyword evidence="15" id="KW-0325">Glycoprotein</keyword>
<keyword evidence="14 17" id="KW-0472">Membrane</keyword>
<name>A0ABP0UG06_9BRYO</name>
<comment type="subcellular location">
    <subcellularLocation>
        <location evidence="3">Vacuole membrane</location>
        <topology evidence="3">Multi-pass membrane protein</topology>
    </subcellularLocation>
</comment>
<evidence type="ECO:0000256" key="8">
    <source>
        <dbReference type="ARBA" id="ARBA00022692"/>
    </source>
</evidence>
<feature type="transmembrane region" description="Helical" evidence="17">
    <location>
        <begin position="388"/>
        <end position="416"/>
    </location>
</feature>
<comment type="similarity">
    <text evidence="4">Belongs to the peptidase M28 family.</text>
</comment>
<evidence type="ECO:0000256" key="2">
    <source>
        <dbReference type="ARBA" id="ARBA00003273"/>
    </source>
</evidence>
<keyword evidence="11" id="KW-0862">Zinc</keyword>
<accession>A0ABP0UG06</accession>